<dbReference type="InterPro" id="IPR015943">
    <property type="entry name" value="WD40/YVTN_repeat-like_dom_sf"/>
</dbReference>
<evidence type="ECO:0000313" key="1">
    <source>
        <dbReference type="EMBL" id="EAY01856.1"/>
    </source>
</evidence>
<reference evidence="1" key="1">
    <citation type="submission" date="2006-10" db="EMBL/GenBank/DDBJ databases">
        <authorList>
            <person name="Amadeo P."/>
            <person name="Zhao Q."/>
            <person name="Wortman J."/>
            <person name="Fraser-Liggett C."/>
            <person name="Carlton J."/>
        </authorList>
    </citation>
    <scope>NUCLEOTIDE SEQUENCE</scope>
    <source>
        <strain evidence="1">G3</strain>
    </source>
</reference>
<dbReference type="VEuPathDB" id="TrichDB:TVAGG3_0816780"/>
<dbReference type="EMBL" id="DS113555">
    <property type="protein sequence ID" value="EAY01856.1"/>
    <property type="molecule type" value="Genomic_DNA"/>
</dbReference>
<organism evidence="1 2">
    <name type="scientific">Trichomonas vaginalis (strain ATCC PRA-98 / G3)</name>
    <dbReference type="NCBI Taxonomy" id="412133"/>
    <lineage>
        <taxon>Eukaryota</taxon>
        <taxon>Metamonada</taxon>
        <taxon>Parabasalia</taxon>
        <taxon>Trichomonadida</taxon>
        <taxon>Trichomonadidae</taxon>
        <taxon>Trichomonas</taxon>
    </lineage>
</organism>
<sequence length="942" mass="106433">MLGFHSSIQKYTIFSESESIIIKDVSKYYTGTSITWGTFNENYIWTLNSENLLTISDFKKQFRKIASVQLDKSPEPYNLFETTNDLKTVLISYKGADFCYIFSFNKDTIDVNIKVLHEMKLLDATAGSTLNTFQILIVEDDKQDVLILNHKTLETTSKDLENTASGIISYKNSKATVLAFLYPDKVENPSKKNPVELDSPMVVHSNVFKSRIIIQDEENHIRGIDINNMSLDIDLEAPKLNQIFLLPNNLAFGVCDNGDNIIFTVNPSQEAETMQDNTVLDLESPLSIKSATIFHKKLYAADTRGVFSYEYSEFPRENNVPYETQPPFRLFTESMDSYAISSENGTEIIGNEDVIPYGQGRLLGLYEINENNSIFIYEDGIYQKESSKKIALRRCTACDYMDERLLIAFDHRKLVIFQISDFKKVGQTTIDIADDTVITAVAISENFTASSHYYENTGIASIILMDNEFNTKADIDVPSRVTSMIFVEEGKKLFVGMFNGTVLSTETNENGELIKHTYCYIGNPCIDVFFIRNPANDDEFFFADERLYHYYDSTIHEEQFLPMDAFCLYKDEIGVIFLSTAKEGNVTARNFLTENQSTHSFYIKLSIKNTIYIALAGNYGFALCVDNDHEFSIHVFDNENQEITSETFKGSVSTLIAHESKGRVKIIAADCGKSDTIHGIVYEDGKLSLKFTNKFETIISSICMMGHKVIFCTSHTIRVCKFIEDKLLFTYANTTLCGNVNMVVTHGRYIWCSVENYGIAVLTYNKKDDCLEGVGQYKKVTDKITAIAPIDDLTVAFSTERGDIFFTTIDINIVLGLNTFDMVSLPQLNICGRINIGRVVVFIFRNGNCIYYLLKDGTLGALLPAPLMTEFRRSERYQFNALSEYSEGVGFFHPGHSLAAQKGIIDIDFIECLNQQNIFPDADHASEVMAAISQANVNIVLK</sequence>
<protein>
    <recommendedName>
        <fullName evidence="3">Cleavage/polyadenylation specificity factor A subunit C-terminal domain-containing protein</fullName>
    </recommendedName>
</protein>
<dbReference type="VEuPathDB" id="TrichDB:TVAG_003110"/>
<dbReference type="InParanoid" id="A2EZT4"/>
<evidence type="ECO:0000313" key="2">
    <source>
        <dbReference type="Proteomes" id="UP000001542"/>
    </source>
</evidence>
<keyword evidence="2" id="KW-1185">Reference proteome</keyword>
<dbReference type="InterPro" id="IPR036322">
    <property type="entry name" value="WD40_repeat_dom_sf"/>
</dbReference>
<proteinExistence type="predicted"/>
<dbReference type="Gene3D" id="2.130.10.10">
    <property type="entry name" value="YVTN repeat-like/Quinoprotein amine dehydrogenase"/>
    <property type="match status" value="1"/>
</dbReference>
<name>A2EZT4_TRIV3</name>
<gene>
    <name evidence="1" type="ORF">TVAG_003110</name>
</gene>
<dbReference type="SUPFAM" id="SSF50978">
    <property type="entry name" value="WD40 repeat-like"/>
    <property type="match status" value="2"/>
</dbReference>
<dbReference type="KEGG" id="tva:4759685"/>
<reference evidence="1" key="2">
    <citation type="journal article" date="2007" name="Science">
        <title>Draft genome sequence of the sexually transmitted pathogen Trichomonas vaginalis.</title>
        <authorList>
            <person name="Carlton J.M."/>
            <person name="Hirt R.P."/>
            <person name="Silva J.C."/>
            <person name="Delcher A.L."/>
            <person name="Schatz M."/>
            <person name="Zhao Q."/>
            <person name="Wortman J.R."/>
            <person name="Bidwell S.L."/>
            <person name="Alsmark U.C.M."/>
            <person name="Besteiro S."/>
            <person name="Sicheritz-Ponten T."/>
            <person name="Noel C.J."/>
            <person name="Dacks J.B."/>
            <person name="Foster P.G."/>
            <person name="Simillion C."/>
            <person name="Van de Peer Y."/>
            <person name="Miranda-Saavedra D."/>
            <person name="Barton G.J."/>
            <person name="Westrop G.D."/>
            <person name="Mueller S."/>
            <person name="Dessi D."/>
            <person name="Fiori P.L."/>
            <person name="Ren Q."/>
            <person name="Paulsen I."/>
            <person name="Zhang H."/>
            <person name="Bastida-Corcuera F.D."/>
            <person name="Simoes-Barbosa A."/>
            <person name="Brown M.T."/>
            <person name="Hayes R.D."/>
            <person name="Mukherjee M."/>
            <person name="Okumura C.Y."/>
            <person name="Schneider R."/>
            <person name="Smith A.J."/>
            <person name="Vanacova S."/>
            <person name="Villalvazo M."/>
            <person name="Haas B.J."/>
            <person name="Pertea M."/>
            <person name="Feldblyum T.V."/>
            <person name="Utterback T.R."/>
            <person name="Shu C.L."/>
            <person name="Osoegawa K."/>
            <person name="de Jong P.J."/>
            <person name="Hrdy I."/>
            <person name="Horvathova L."/>
            <person name="Zubacova Z."/>
            <person name="Dolezal P."/>
            <person name="Malik S.B."/>
            <person name="Logsdon J.M. Jr."/>
            <person name="Henze K."/>
            <person name="Gupta A."/>
            <person name="Wang C.C."/>
            <person name="Dunne R.L."/>
            <person name="Upcroft J.A."/>
            <person name="Upcroft P."/>
            <person name="White O."/>
            <person name="Salzberg S.L."/>
            <person name="Tang P."/>
            <person name="Chiu C.-H."/>
            <person name="Lee Y.-S."/>
            <person name="Embley T.M."/>
            <person name="Coombs G.H."/>
            <person name="Mottram J.C."/>
            <person name="Tachezy J."/>
            <person name="Fraser-Liggett C.M."/>
            <person name="Johnson P.J."/>
        </authorList>
    </citation>
    <scope>NUCLEOTIDE SEQUENCE [LARGE SCALE GENOMIC DNA]</scope>
    <source>
        <strain evidence="1">G3</strain>
    </source>
</reference>
<dbReference type="Proteomes" id="UP000001542">
    <property type="component" value="Unassembled WGS sequence"/>
</dbReference>
<dbReference type="RefSeq" id="XP_001314403.1">
    <property type="nucleotide sequence ID" value="XM_001314384.1"/>
</dbReference>
<evidence type="ECO:0008006" key="3">
    <source>
        <dbReference type="Google" id="ProtNLM"/>
    </source>
</evidence>
<accession>A2EZT4</accession>
<dbReference type="AlphaFoldDB" id="A2EZT4"/>